<dbReference type="PANTHER" id="PTHR11138:SF5">
    <property type="entry name" value="METHIONYL-TRNA FORMYLTRANSFERASE, MITOCHONDRIAL"/>
    <property type="match status" value="1"/>
</dbReference>
<dbReference type="PANTHER" id="PTHR11138">
    <property type="entry name" value="METHIONYL-TRNA FORMYLTRANSFERASE"/>
    <property type="match status" value="1"/>
</dbReference>
<dbReference type="InterPro" id="IPR036477">
    <property type="entry name" value="Formyl_transf_N_sf"/>
</dbReference>
<keyword evidence="4" id="KW-1185">Reference proteome</keyword>
<dbReference type="Gene3D" id="3.40.50.12230">
    <property type="match status" value="1"/>
</dbReference>
<sequence>MGKKVMFFGTDYIAVKALSALFDAKNIVKSLKLIAPHSQPQKQLSTIDFATKNNIDFIKLPPKTKFDLSNFYLPKHGYDIGVVVSFGYLIPKDIINSFKYGMINLHPSLLPKYRGASPIQNTILNNEAETGVSIIQISPQIDCGSLLYQQKTKIHQNETFWPLYRRLSEKGAQLILKAVENAENFNKIAKPQKNVNPQQIEPKEEENFYKKSYSKFSKRSGHISFVDSDRKSVYNKWRAFYEYLPVVAFYKFAKKRKRFQIFKAFLPENKFRLAKDFDKMNEKIRLKSGHLSAGKAIFLNKKDSRLAGGCLLVKCKCGKMMGIENMKTNVNVIRADDFINGFSDNRSEIDFYFFNFFRGFFEDFFRLLSIPSFFSIC</sequence>
<evidence type="ECO:0000313" key="4">
    <source>
        <dbReference type="Proteomes" id="UP001439008"/>
    </source>
</evidence>
<reference evidence="3 4" key="1">
    <citation type="journal article" date="2024" name="BMC Biol.">
        <title>Comparative genomics of Ascetosporea gives new insight into the evolutionary basis for animal parasitism in Rhizaria.</title>
        <authorList>
            <person name="Hiltunen Thoren M."/>
            <person name="Onut-Brannstrom I."/>
            <person name="Alfjorden A."/>
            <person name="Peckova H."/>
            <person name="Swords F."/>
            <person name="Hooper C."/>
            <person name="Holzer A.S."/>
            <person name="Bass D."/>
            <person name="Burki F."/>
        </authorList>
    </citation>
    <scope>NUCLEOTIDE SEQUENCE [LARGE SCALE GENOMIC DNA]</scope>
    <source>
        <strain evidence="3">20-A016</strain>
    </source>
</reference>
<dbReference type="CDD" id="cd08646">
    <property type="entry name" value="FMT_core_Met-tRNA-FMT_N"/>
    <property type="match status" value="1"/>
</dbReference>
<dbReference type="EC" id="2.1.2.9" evidence="1"/>
<gene>
    <name evidence="3" type="ORF">MHBO_003052</name>
</gene>
<protein>
    <recommendedName>
        <fullName evidence="1">methionyl-tRNA formyltransferase</fullName>
        <ecNumber evidence="1">2.1.2.9</ecNumber>
    </recommendedName>
</protein>
<accession>A0ABV2APC9</accession>
<dbReference type="Pfam" id="PF00551">
    <property type="entry name" value="Formyl_trans_N"/>
    <property type="match status" value="1"/>
</dbReference>
<feature type="domain" description="Formyl transferase N-terminal" evidence="2">
    <location>
        <begin position="72"/>
        <end position="179"/>
    </location>
</feature>
<name>A0ABV2APC9_9EUKA</name>
<evidence type="ECO:0000259" key="2">
    <source>
        <dbReference type="Pfam" id="PF00551"/>
    </source>
</evidence>
<dbReference type="InterPro" id="IPR041711">
    <property type="entry name" value="Met-tRNA-FMT_N"/>
</dbReference>
<dbReference type="SUPFAM" id="SSF53328">
    <property type="entry name" value="Formyltransferase"/>
    <property type="match status" value="1"/>
</dbReference>
<proteinExistence type="predicted"/>
<evidence type="ECO:0000256" key="1">
    <source>
        <dbReference type="ARBA" id="ARBA00012261"/>
    </source>
</evidence>
<evidence type="ECO:0000313" key="3">
    <source>
        <dbReference type="EMBL" id="MES1921526.1"/>
    </source>
</evidence>
<organism evidence="3 4">
    <name type="scientific">Bonamia ostreae</name>
    <dbReference type="NCBI Taxonomy" id="126728"/>
    <lineage>
        <taxon>Eukaryota</taxon>
        <taxon>Sar</taxon>
        <taxon>Rhizaria</taxon>
        <taxon>Endomyxa</taxon>
        <taxon>Ascetosporea</taxon>
        <taxon>Haplosporida</taxon>
        <taxon>Bonamia</taxon>
    </lineage>
</organism>
<dbReference type="EMBL" id="JBDODL010001443">
    <property type="protein sequence ID" value="MES1921526.1"/>
    <property type="molecule type" value="Genomic_DNA"/>
</dbReference>
<dbReference type="Proteomes" id="UP001439008">
    <property type="component" value="Unassembled WGS sequence"/>
</dbReference>
<dbReference type="InterPro" id="IPR002376">
    <property type="entry name" value="Formyl_transf_N"/>
</dbReference>
<comment type="caution">
    <text evidence="3">The sequence shown here is derived from an EMBL/GenBank/DDBJ whole genome shotgun (WGS) entry which is preliminary data.</text>
</comment>